<dbReference type="EC" id="4.3.2.2" evidence="8"/>
<gene>
    <name evidence="8" type="primary">purB</name>
    <name evidence="8" type="ORF">RBR11_13270</name>
</gene>
<dbReference type="InterPro" id="IPR047136">
    <property type="entry name" value="PurB_bact"/>
</dbReference>
<evidence type="ECO:0000313" key="9">
    <source>
        <dbReference type="Proteomes" id="UP001230289"/>
    </source>
</evidence>
<evidence type="ECO:0000259" key="7">
    <source>
        <dbReference type="Pfam" id="PF08328"/>
    </source>
</evidence>
<dbReference type="Gene3D" id="1.10.275.10">
    <property type="entry name" value="Fumarase/aspartase (N-terminal domain)"/>
    <property type="match status" value="1"/>
</dbReference>
<name>A0ABU0XIC5_9MICO</name>
<reference evidence="8 9" key="1">
    <citation type="submission" date="2023-08" db="EMBL/GenBank/DDBJ databases">
        <title>Microbacterium sp. nov., isolated from a waste landfill.</title>
        <authorList>
            <person name="Wen W."/>
        </authorList>
    </citation>
    <scope>NUCLEOTIDE SEQUENCE [LARGE SCALE GENOMIC DNA]</scope>
    <source>
        <strain evidence="8 9">ASV81</strain>
    </source>
</reference>
<dbReference type="InterPro" id="IPR000362">
    <property type="entry name" value="Fumarate_lyase_fam"/>
</dbReference>
<feature type="domain" description="Fumarate lyase N-terminal" evidence="6">
    <location>
        <begin position="16"/>
        <end position="309"/>
    </location>
</feature>
<dbReference type="NCBIfam" id="NF006764">
    <property type="entry name" value="PRK09285.1"/>
    <property type="match status" value="1"/>
</dbReference>
<sequence length="458" mass="50289">MTAQLPAQPLSPLDGRYRAAVSGLADYLSEAGLNRARVEVEVEWLIALTDRSLFGTAPLAEADKDRLRGLYRDFGQAEIDWLAEKEAVTRHDVKAVEYLVRDRLSALGLDAIAELTHFACTSEDINSASYALTVKRAVERVWLPALQDVIDKLRELATEHADAAMLSRTHGQPATPSTMGKELAVFAWRLERVVTRIEGSEYLAKFSGATGTWSAHLAAEPDADWPMIAREYIEGLGIDFNILTTQIESHDWQVELYDHVRHAGGILHNLATDIWTYISLGYFAQIPVAGATGSSTMPHKINPIRFENAEANLELSGALLNSLSQTLVTSRMQRDLTDSTTQRNIGVAFGHSLLALDNLRRGLTEISLSRDVLLADLDTNWEVLAEAIQTVIRAEVVAGRSTIQDPYALLKELTRGHRVGAADLAEFVQGLEIGDAAKQRLLALTPATYIGLAETLAK</sequence>
<accession>A0ABU0XIC5</accession>
<keyword evidence="9" id="KW-1185">Reference proteome</keyword>
<evidence type="ECO:0000256" key="4">
    <source>
        <dbReference type="ARBA" id="ARBA00023239"/>
    </source>
</evidence>
<evidence type="ECO:0000256" key="1">
    <source>
        <dbReference type="ARBA" id="ARBA00004706"/>
    </source>
</evidence>
<feature type="domain" description="Adenylosuccinate lyase PurB C-terminal" evidence="7">
    <location>
        <begin position="330"/>
        <end position="450"/>
    </location>
</feature>
<dbReference type="InterPro" id="IPR024083">
    <property type="entry name" value="Fumarase/histidase_N"/>
</dbReference>
<evidence type="ECO:0000256" key="2">
    <source>
        <dbReference type="ARBA" id="ARBA00004734"/>
    </source>
</evidence>
<comment type="caution">
    <text evidence="8">The sequence shown here is derived from an EMBL/GenBank/DDBJ whole genome shotgun (WGS) entry which is preliminary data.</text>
</comment>
<dbReference type="InterPro" id="IPR022761">
    <property type="entry name" value="Fumarate_lyase_N"/>
</dbReference>
<comment type="function">
    <text evidence="5">Catalyzes two reactions in de novo purine nucleotide biosynthesis. Catalyzes the breakdown of 5-aminoimidazole- (N-succinylocarboxamide) ribotide (SAICAR or 2-[5-amino-1-(5-phospho-beta-D-ribosyl)imidazole-4-carboxamido]succinate) to 5-aminoimidazole-4-carboxamide ribotide (AICAR or 5-amino-1-(5-phospho-beta-D-ribosyl)imidazole-4-carboxamide) and fumarate, and of adenylosuccinate (ADS or N(6)-(1,2-dicarboxyethyl)-AMP) to adenosine monophosphate (AMP) and fumarate.</text>
</comment>
<dbReference type="Pfam" id="PF00206">
    <property type="entry name" value="Lyase_1"/>
    <property type="match status" value="1"/>
</dbReference>
<protein>
    <submittedName>
        <fullName evidence="8">Adenylosuccinate lyase</fullName>
        <ecNumber evidence="8">4.3.2.2</ecNumber>
    </submittedName>
</protein>
<comment type="pathway">
    <text evidence="2">Purine metabolism; AMP biosynthesis via de novo pathway; AMP from IMP: step 2/2.</text>
</comment>
<dbReference type="Proteomes" id="UP001230289">
    <property type="component" value="Unassembled WGS sequence"/>
</dbReference>
<dbReference type="Gene3D" id="1.20.200.10">
    <property type="entry name" value="Fumarase/aspartase (Central domain)"/>
    <property type="match status" value="1"/>
</dbReference>
<evidence type="ECO:0000256" key="3">
    <source>
        <dbReference type="ARBA" id="ARBA00022755"/>
    </source>
</evidence>
<dbReference type="GO" id="GO:0016829">
    <property type="term" value="F:lyase activity"/>
    <property type="evidence" value="ECO:0007669"/>
    <property type="project" value="UniProtKB-KW"/>
</dbReference>
<dbReference type="PROSITE" id="PS00163">
    <property type="entry name" value="FUMARATE_LYASES"/>
    <property type="match status" value="1"/>
</dbReference>
<evidence type="ECO:0000259" key="6">
    <source>
        <dbReference type="Pfam" id="PF00206"/>
    </source>
</evidence>
<dbReference type="Pfam" id="PF08328">
    <property type="entry name" value="ASL_C"/>
    <property type="match status" value="1"/>
</dbReference>
<evidence type="ECO:0000256" key="5">
    <source>
        <dbReference type="ARBA" id="ARBA00025012"/>
    </source>
</evidence>
<proteinExistence type="predicted"/>
<comment type="pathway">
    <text evidence="1">Purine metabolism; IMP biosynthesis via de novo pathway; 5-amino-1-(5-phospho-D-ribosyl)imidazole-4-carboxamide from 5-amino-1-(5-phospho-D-ribosyl)imidazole-4-carboxylate: step 2/2.</text>
</comment>
<dbReference type="EMBL" id="JAVFCB010000007">
    <property type="protein sequence ID" value="MDQ4214886.1"/>
    <property type="molecule type" value="Genomic_DNA"/>
</dbReference>
<dbReference type="PRINTS" id="PR00149">
    <property type="entry name" value="FUMRATELYASE"/>
</dbReference>
<dbReference type="PANTHER" id="PTHR43411">
    <property type="entry name" value="ADENYLOSUCCINATE LYASE"/>
    <property type="match status" value="1"/>
</dbReference>
<keyword evidence="3" id="KW-0658">Purine biosynthesis</keyword>
<dbReference type="InterPro" id="IPR020557">
    <property type="entry name" value="Fumarate_lyase_CS"/>
</dbReference>
<dbReference type="InterPro" id="IPR013539">
    <property type="entry name" value="PurB_C"/>
</dbReference>
<evidence type="ECO:0000313" key="8">
    <source>
        <dbReference type="EMBL" id="MDQ4214886.1"/>
    </source>
</evidence>
<keyword evidence="4 8" id="KW-0456">Lyase</keyword>
<dbReference type="InterPro" id="IPR008948">
    <property type="entry name" value="L-Aspartase-like"/>
</dbReference>
<dbReference type="SUPFAM" id="SSF48557">
    <property type="entry name" value="L-aspartase-like"/>
    <property type="match status" value="1"/>
</dbReference>
<dbReference type="Gene3D" id="1.10.40.30">
    <property type="entry name" value="Fumarase/aspartase (C-terminal domain)"/>
    <property type="match status" value="1"/>
</dbReference>
<dbReference type="RefSeq" id="WP_308489900.1">
    <property type="nucleotide sequence ID" value="NZ_JAVFCB010000007.1"/>
</dbReference>
<organism evidence="8 9">
    <name type="scientific">Microbacterium capsulatum</name>
    <dbReference type="NCBI Taxonomy" id="3041921"/>
    <lineage>
        <taxon>Bacteria</taxon>
        <taxon>Bacillati</taxon>
        <taxon>Actinomycetota</taxon>
        <taxon>Actinomycetes</taxon>
        <taxon>Micrococcales</taxon>
        <taxon>Microbacteriaceae</taxon>
        <taxon>Microbacterium</taxon>
    </lineage>
</organism>
<dbReference type="PANTHER" id="PTHR43411:SF1">
    <property type="entry name" value="ADENYLOSUCCINATE LYASE"/>
    <property type="match status" value="1"/>
</dbReference>